<evidence type="ECO:0000313" key="3">
    <source>
        <dbReference type="EMBL" id="VDK48328.1"/>
    </source>
</evidence>
<dbReference type="InterPro" id="IPR050473">
    <property type="entry name" value="A2M/Complement_sys"/>
</dbReference>
<feature type="non-terminal residue" evidence="3">
    <location>
        <position position="456"/>
    </location>
</feature>
<dbReference type="OrthoDB" id="9998011at2759"/>
<sequence>MFFPDVPNRVQLRSVHPLSSLRIDSFVYSRDISPMSQSYRLASKRSADGVYRAEVDFHPPFITEEGGAINLNVTYEYCPPMADVRRGRRYSRHHDNDDATFVEEEEKEEDMIRSTGGHHDDDGGSRAAGRRTHHSRACKDPKKKSQMIYASFVRKFIVILGESDKPIYRPGENIRFRFIALNSRQLQPTTEQLQWPKFLIDTREYSNPKLVEISEEERRRHEMPPEFDVIYIEDPSGNRVKEWKDVPQTTAFNLSFPLLSDASEGVWRLVAKVFTSRQILKVDVKKYVLPRFIASIQIPKEVDIKAETTTFNVCATYTNGNSFQGHYDAQICVCSGMQLRQQQVLGIPSENNVCLSRTGERRTGGQCLRVAGSLSGTPENGGCVSVNVTMTSLMSHAQGRYGWGQQVGFIVTISEADTGSAVTQFGQANILRYRAPKLSLEIDRAYRPGLPIYGKV</sequence>
<keyword evidence="4" id="KW-1185">Reference proteome</keyword>
<evidence type="ECO:0000259" key="2">
    <source>
        <dbReference type="Pfam" id="PF17791"/>
    </source>
</evidence>
<organism evidence="3 4">
    <name type="scientific">Dibothriocephalus latus</name>
    <name type="common">Fish tapeworm</name>
    <name type="synonym">Diphyllobothrium latum</name>
    <dbReference type="NCBI Taxonomy" id="60516"/>
    <lineage>
        <taxon>Eukaryota</taxon>
        <taxon>Metazoa</taxon>
        <taxon>Spiralia</taxon>
        <taxon>Lophotrochozoa</taxon>
        <taxon>Platyhelminthes</taxon>
        <taxon>Cestoda</taxon>
        <taxon>Eucestoda</taxon>
        <taxon>Diphyllobothriidea</taxon>
        <taxon>Diphyllobothriidae</taxon>
        <taxon>Dibothriocephalus</taxon>
    </lineage>
</organism>
<dbReference type="PANTHER" id="PTHR11412:SF171">
    <property type="entry name" value="PREGNANCY ZONE PROTEIN-LIKE PROTEIN"/>
    <property type="match status" value="1"/>
</dbReference>
<reference evidence="3 4" key="1">
    <citation type="submission" date="2018-11" db="EMBL/GenBank/DDBJ databases">
        <authorList>
            <consortium name="Pathogen Informatics"/>
        </authorList>
    </citation>
    <scope>NUCLEOTIDE SEQUENCE [LARGE SCALE GENOMIC DNA]</scope>
</reference>
<accession>A0A3P6S2L3</accession>
<protein>
    <recommendedName>
        <fullName evidence="2">Macroglobulin domain-containing protein</fullName>
    </recommendedName>
</protein>
<name>A0A3P6S2L3_DIBLA</name>
<feature type="compositionally biased region" description="Acidic residues" evidence="1">
    <location>
        <begin position="98"/>
        <end position="109"/>
    </location>
</feature>
<dbReference type="Gene3D" id="2.60.40.1930">
    <property type="match status" value="1"/>
</dbReference>
<dbReference type="EMBL" id="UYRU01012676">
    <property type="protein sequence ID" value="VDK48328.1"/>
    <property type="molecule type" value="Genomic_DNA"/>
</dbReference>
<proteinExistence type="predicted"/>
<dbReference type="AlphaFoldDB" id="A0A3P6S2L3"/>
<evidence type="ECO:0000313" key="4">
    <source>
        <dbReference type="Proteomes" id="UP000281553"/>
    </source>
</evidence>
<dbReference type="Pfam" id="PF17791">
    <property type="entry name" value="MG3"/>
    <property type="match status" value="1"/>
</dbReference>
<gene>
    <name evidence="3" type="ORF">DILT_LOCUS1650</name>
</gene>
<feature type="domain" description="Macroglobulin" evidence="2">
    <location>
        <begin position="286"/>
        <end position="392"/>
    </location>
</feature>
<dbReference type="PANTHER" id="PTHR11412">
    <property type="entry name" value="MACROGLOBULIN / COMPLEMENT"/>
    <property type="match status" value="1"/>
</dbReference>
<dbReference type="InterPro" id="IPR041555">
    <property type="entry name" value="MG3"/>
</dbReference>
<dbReference type="Gene3D" id="2.60.40.1940">
    <property type="match status" value="1"/>
</dbReference>
<feature type="region of interest" description="Disordered" evidence="1">
    <location>
        <begin position="92"/>
        <end position="142"/>
    </location>
</feature>
<dbReference type="Proteomes" id="UP000281553">
    <property type="component" value="Unassembled WGS sequence"/>
</dbReference>
<feature type="compositionally biased region" description="Basic residues" evidence="1">
    <location>
        <begin position="128"/>
        <end position="142"/>
    </location>
</feature>
<evidence type="ECO:0000256" key="1">
    <source>
        <dbReference type="SAM" id="MobiDB-lite"/>
    </source>
</evidence>